<keyword evidence="1" id="KW-0812">Transmembrane</keyword>
<reference evidence="3" key="1">
    <citation type="submission" date="2015-07" db="EMBL/GenBank/DDBJ databases">
        <authorList>
            <consortium name="Consortium for Microbial Forensics and Genomics (microFORGE)"/>
            <person name="Knight B.M."/>
            <person name="Roberts D.P."/>
            <person name="Lin D."/>
            <person name="Hari K."/>
            <person name="Fletcher J."/>
            <person name="Melcher U."/>
            <person name="Blagden T."/>
            <person name="Winegar R.A."/>
        </authorList>
    </citation>
    <scope>NUCLEOTIDE SEQUENCE [LARGE SCALE GENOMIC DNA]</scope>
    <source>
        <strain evidence="3">NRRL B-1447</strain>
    </source>
</reference>
<dbReference type="AlphaFoldDB" id="A0A0L8M1E8"/>
<evidence type="ECO:0000313" key="3">
    <source>
        <dbReference type="Proteomes" id="UP000037084"/>
    </source>
</evidence>
<name>A0A0L8M1E8_STRVG</name>
<organism evidence="2 3">
    <name type="scientific">Streptomyces virginiae</name>
    <name type="common">Streptomyces cinnamonensis</name>
    <dbReference type="NCBI Taxonomy" id="1961"/>
    <lineage>
        <taxon>Bacteria</taxon>
        <taxon>Bacillati</taxon>
        <taxon>Actinomycetota</taxon>
        <taxon>Actinomycetes</taxon>
        <taxon>Kitasatosporales</taxon>
        <taxon>Streptomycetaceae</taxon>
        <taxon>Streptomyces</taxon>
    </lineage>
</organism>
<feature type="transmembrane region" description="Helical" evidence="1">
    <location>
        <begin position="48"/>
        <end position="66"/>
    </location>
</feature>
<dbReference type="EMBL" id="LGUV01000391">
    <property type="protein sequence ID" value="KOG44231.1"/>
    <property type="molecule type" value="Genomic_DNA"/>
</dbReference>
<proteinExistence type="predicted"/>
<dbReference type="PATRIC" id="fig|1961.12.peg.8037"/>
<keyword evidence="1" id="KW-0472">Membrane</keyword>
<gene>
    <name evidence="2" type="ORF">ADK75_36430</name>
</gene>
<sequence length="84" mass="9070">MSGIPDRKEAQIRHLLEGPYPVVPAGLAAGAAARGDRLLRRRRALRRFGWAVLFAAAVAFVVWASLTRPWAGPPSGVSPPLEGW</sequence>
<dbReference type="RefSeq" id="WP_030390249.1">
    <property type="nucleotide sequence ID" value="NZ_LGUV01000391.1"/>
</dbReference>
<comment type="caution">
    <text evidence="2">The sequence shown here is derived from an EMBL/GenBank/DDBJ whole genome shotgun (WGS) entry which is preliminary data.</text>
</comment>
<dbReference type="Proteomes" id="UP000037084">
    <property type="component" value="Unassembled WGS sequence"/>
</dbReference>
<keyword evidence="1" id="KW-1133">Transmembrane helix</keyword>
<accession>A0A0L8M1E8</accession>
<evidence type="ECO:0000256" key="1">
    <source>
        <dbReference type="SAM" id="Phobius"/>
    </source>
</evidence>
<evidence type="ECO:0000313" key="2">
    <source>
        <dbReference type="EMBL" id="KOG44231.1"/>
    </source>
</evidence>
<protein>
    <submittedName>
        <fullName evidence="2">Uncharacterized protein</fullName>
    </submittedName>
</protein>